<feature type="transmembrane region" description="Helical" evidence="1">
    <location>
        <begin position="6"/>
        <end position="24"/>
    </location>
</feature>
<comment type="caution">
    <text evidence="2">The sequence shown here is derived from an EMBL/GenBank/DDBJ whole genome shotgun (WGS) entry which is preliminary data.</text>
</comment>
<dbReference type="EMBL" id="LAZR01006639">
    <property type="protein sequence ID" value="KKM90710.1"/>
    <property type="molecule type" value="Genomic_DNA"/>
</dbReference>
<accession>A0A0F9NPC1</accession>
<proteinExistence type="predicted"/>
<dbReference type="AlphaFoldDB" id="A0A0F9NPC1"/>
<keyword evidence="1" id="KW-0472">Membrane</keyword>
<organism evidence="2">
    <name type="scientific">marine sediment metagenome</name>
    <dbReference type="NCBI Taxonomy" id="412755"/>
    <lineage>
        <taxon>unclassified sequences</taxon>
        <taxon>metagenomes</taxon>
        <taxon>ecological metagenomes</taxon>
    </lineage>
</organism>
<keyword evidence="1" id="KW-1133">Transmembrane helix</keyword>
<evidence type="ECO:0000256" key="1">
    <source>
        <dbReference type="SAM" id="Phobius"/>
    </source>
</evidence>
<keyword evidence="1" id="KW-0812">Transmembrane</keyword>
<gene>
    <name evidence="2" type="ORF">LCGC14_1235950</name>
</gene>
<sequence length="53" mass="6114">MNEFTWVFLAALVLMIGIELWLSLRQSRYVHANRGQVPSAFKEQVKLASHQKA</sequence>
<feature type="non-terminal residue" evidence="2">
    <location>
        <position position="53"/>
    </location>
</feature>
<reference evidence="2" key="1">
    <citation type="journal article" date="2015" name="Nature">
        <title>Complex archaea that bridge the gap between prokaryotes and eukaryotes.</title>
        <authorList>
            <person name="Spang A."/>
            <person name="Saw J.H."/>
            <person name="Jorgensen S.L."/>
            <person name="Zaremba-Niedzwiedzka K."/>
            <person name="Martijn J."/>
            <person name="Lind A.E."/>
            <person name="van Eijk R."/>
            <person name="Schleper C."/>
            <person name="Guy L."/>
            <person name="Ettema T.J."/>
        </authorList>
    </citation>
    <scope>NUCLEOTIDE SEQUENCE</scope>
</reference>
<name>A0A0F9NPC1_9ZZZZ</name>
<protein>
    <submittedName>
        <fullName evidence="2">Uncharacterized protein</fullName>
    </submittedName>
</protein>
<evidence type="ECO:0000313" key="2">
    <source>
        <dbReference type="EMBL" id="KKM90710.1"/>
    </source>
</evidence>